<gene>
    <name evidence="4" type="ORF">QFZ46_001444</name>
</gene>
<name>A0ABU0P9G8_9MICO</name>
<dbReference type="Proteomes" id="UP001239085">
    <property type="component" value="Unassembled WGS sequence"/>
</dbReference>
<evidence type="ECO:0000256" key="2">
    <source>
        <dbReference type="ARBA" id="ARBA00022827"/>
    </source>
</evidence>
<protein>
    <submittedName>
        <fullName evidence="4">p-hydroxybenzoate 3-monooxygenase</fullName>
        <ecNumber evidence="4">1.14.13.2</ecNumber>
    </submittedName>
</protein>
<dbReference type="Pfam" id="PF01494">
    <property type="entry name" value="FAD_binding_3"/>
    <property type="match status" value="1"/>
</dbReference>
<evidence type="ECO:0000259" key="3">
    <source>
        <dbReference type="Pfam" id="PF01494"/>
    </source>
</evidence>
<keyword evidence="4" id="KW-0560">Oxidoreductase</keyword>
<keyword evidence="1" id="KW-0285">Flavoprotein</keyword>
<feature type="domain" description="FAD-binding" evidence="3">
    <location>
        <begin position="12"/>
        <end position="349"/>
    </location>
</feature>
<dbReference type="SUPFAM" id="SSF54373">
    <property type="entry name" value="FAD-linked reductases, C-terminal domain"/>
    <property type="match status" value="1"/>
</dbReference>
<dbReference type="EC" id="1.14.13.2" evidence="4"/>
<evidence type="ECO:0000313" key="4">
    <source>
        <dbReference type="EMBL" id="MDQ0643284.1"/>
    </source>
</evidence>
<evidence type="ECO:0000256" key="1">
    <source>
        <dbReference type="ARBA" id="ARBA00022630"/>
    </source>
</evidence>
<keyword evidence="5" id="KW-1185">Reference proteome</keyword>
<dbReference type="InterPro" id="IPR002938">
    <property type="entry name" value="FAD-bd"/>
</dbReference>
<dbReference type="InterPro" id="IPR036188">
    <property type="entry name" value="FAD/NAD-bd_sf"/>
</dbReference>
<dbReference type="Gene3D" id="3.30.9.10">
    <property type="entry name" value="D-Amino Acid Oxidase, subunit A, domain 2"/>
    <property type="match status" value="1"/>
</dbReference>
<dbReference type="EMBL" id="JAUSXK010000001">
    <property type="protein sequence ID" value="MDQ0643284.1"/>
    <property type="molecule type" value="Genomic_DNA"/>
</dbReference>
<dbReference type="NCBIfam" id="NF006091">
    <property type="entry name" value="PRK08243.1"/>
    <property type="match status" value="1"/>
</dbReference>
<dbReference type="PANTHER" id="PTHR43004">
    <property type="entry name" value="TRK SYSTEM POTASSIUM UPTAKE PROTEIN"/>
    <property type="match status" value="1"/>
</dbReference>
<dbReference type="InterPro" id="IPR050641">
    <property type="entry name" value="RIFMO-like"/>
</dbReference>
<dbReference type="GO" id="GO:0018659">
    <property type="term" value="F:4-hydroxybenzoate 3-monooxygenase activity"/>
    <property type="evidence" value="ECO:0007669"/>
    <property type="project" value="UniProtKB-EC"/>
</dbReference>
<evidence type="ECO:0000313" key="5">
    <source>
        <dbReference type="Proteomes" id="UP001239085"/>
    </source>
</evidence>
<dbReference type="SUPFAM" id="SSF51905">
    <property type="entry name" value="FAD/NAD(P)-binding domain"/>
    <property type="match status" value="1"/>
</dbReference>
<reference evidence="4 5" key="1">
    <citation type="submission" date="2023-07" db="EMBL/GenBank/DDBJ databases">
        <title>Comparative genomics of wheat-associated soil bacteria to identify genetic determinants of phenazine resistance.</title>
        <authorList>
            <person name="Mouncey N."/>
        </authorList>
    </citation>
    <scope>NUCLEOTIDE SEQUENCE [LARGE SCALE GENOMIC DNA]</scope>
    <source>
        <strain evidence="4 5">W2I7</strain>
    </source>
</reference>
<comment type="caution">
    <text evidence="4">The sequence shown here is derived from an EMBL/GenBank/DDBJ whole genome shotgun (WGS) entry which is preliminary data.</text>
</comment>
<keyword evidence="2" id="KW-0274">FAD</keyword>
<organism evidence="4 5">
    <name type="scientific">Microbacterium murale</name>
    <dbReference type="NCBI Taxonomy" id="1081040"/>
    <lineage>
        <taxon>Bacteria</taxon>
        <taxon>Bacillati</taxon>
        <taxon>Actinomycetota</taxon>
        <taxon>Actinomycetes</taxon>
        <taxon>Micrococcales</taxon>
        <taxon>Microbacteriaceae</taxon>
        <taxon>Microbacterium</taxon>
    </lineage>
</organism>
<dbReference type="PANTHER" id="PTHR43004:SF3">
    <property type="entry name" value="P-HYDROXYBENZOATE HYDROXYLASE"/>
    <property type="match status" value="1"/>
</dbReference>
<sequence>MSAGAPHSQKIRTQVAIVGAGPAGLILSHLLADAGVESIIIDQRSRDEIESTIRAGILEQGTVDLLTAIDPNSRVNTVGNRHDGIELRFQSEGHRIDFPGLVGRSVWLYPQHEVLKDMLRLRLDAGQDLRFGVTATRVEGVETDTPCVVATTADGEEITIEAEFVVGADGSRSVVRPAVTGSSTGGFFREYPFAWFGILTEAPPSADELIYSNSPNGFALISQRSPEVQRMYFQCDPDADPNALSEDEIWETLQARVPGTALKEGRIFQRDVLRFRSFVAHELRRGRAALVGDAAHTVPPTGAKGMNLAVADVVLLARALRSLFSENDERLIDGYAEQASRRIWKAQHFSWWMTSMLHSTPDASDFDRHRQIGELHSVVESDAGRTYLAEAYTGWPID</sequence>
<accession>A0ABU0P9G8</accession>
<dbReference type="RefSeq" id="WP_307359902.1">
    <property type="nucleotide sequence ID" value="NZ_JAUSXK010000001.1"/>
</dbReference>
<dbReference type="Gene3D" id="3.50.50.60">
    <property type="entry name" value="FAD/NAD(P)-binding domain"/>
    <property type="match status" value="1"/>
</dbReference>
<dbReference type="PRINTS" id="PR00420">
    <property type="entry name" value="RNGMNOXGNASE"/>
</dbReference>
<proteinExistence type="predicted"/>